<keyword evidence="2" id="KW-1185">Reference proteome</keyword>
<accession>A0A1E4T9J9</accession>
<organism evidence="1 2">
    <name type="scientific">Tortispora caseinolytica NRRL Y-17796</name>
    <dbReference type="NCBI Taxonomy" id="767744"/>
    <lineage>
        <taxon>Eukaryota</taxon>
        <taxon>Fungi</taxon>
        <taxon>Dikarya</taxon>
        <taxon>Ascomycota</taxon>
        <taxon>Saccharomycotina</taxon>
        <taxon>Trigonopsidomycetes</taxon>
        <taxon>Trigonopsidales</taxon>
        <taxon>Trigonopsidaceae</taxon>
        <taxon>Tortispora</taxon>
    </lineage>
</organism>
<dbReference type="AlphaFoldDB" id="A0A1E4T9J9"/>
<name>A0A1E4T9J9_9ASCO</name>
<dbReference type="Proteomes" id="UP000095023">
    <property type="component" value="Unassembled WGS sequence"/>
</dbReference>
<proteinExistence type="predicted"/>
<dbReference type="InterPro" id="IPR013877">
    <property type="entry name" value="YAP-bd/ALF4/Glomulin"/>
</dbReference>
<evidence type="ECO:0000313" key="2">
    <source>
        <dbReference type="Proteomes" id="UP000095023"/>
    </source>
</evidence>
<dbReference type="Pfam" id="PF08568">
    <property type="entry name" value="Kinetochor_Ybp2"/>
    <property type="match status" value="1"/>
</dbReference>
<sequence length="661" mass="74909">MNLTSDYYFLMNMDDNHNNTENDTQNDKIDTINEQNLQYIRSVMNAGKEAKAPTDYGAFIVLVLAQSVTMIKQPYVDRLYWLNSIYKSLKSNDGLCKAVGWKLLPRLIYFSNSPDKFEKFDDEAHSRDITTRNITNAIAFITSSNCDPHLFFLSIINTLQNLQYEHRLILSTLSYLKKIECQKPFAHRLNLLFECLNRVIPRLDSAPPSSIICLTYNAFVSATLQLALDCNARMWGLMFRPLFLFLRDFPTMIEPLISYLTPDELAHTRKLLQCAAINTQEILLQQLSVQWSVRHYDSSRESSIPYLPKIVREAASVIDDALFSRSIMVDISSKYPILALSYDVDHSVLLKQIVTHAREFAYTEKQNTSASLFTSAPLLIEFVKATSSKDAAEPVKTPALPMPSLDDIDEQDETLLSSFSDVAALFTLADYITTFGSISGLQISWNDMADLWNYFLYNVHVHQLCSTVDALTTLLLYSFETTNPPKLPENKEKEKVVQLLSMLLNLFSKNYTTLRLPLRACLVNIMRLVDNNVVISQLSEILNGELTESGSSAIAALIDCLFMDEDGESFLHQFTEDQVSELQNSILAHLRAYVPQSEANFLRVWTTAFMRLGPANGDRLLAACIEFGDSVDVEPVKETMAKFSEQFKLDAALQNLQISEA</sequence>
<dbReference type="OrthoDB" id="2018754at2759"/>
<evidence type="ECO:0000313" key="1">
    <source>
        <dbReference type="EMBL" id="ODV88455.1"/>
    </source>
</evidence>
<protein>
    <submittedName>
        <fullName evidence="1">Uncharacterized protein</fullName>
    </submittedName>
</protein>
<dbReference type="EMBL" id="KV453844">
    <property type="protein sequence ID" value="ODV88455.1"/>
    <property type="molecule type" value="Genomic_DNA"/>
</dbReference>
<reference evidence="2" key="1">
    <citation type="submission" date="2016-02" db="EMBL/GenBank/DDBJ databases">
        <title>Comparative genomics of biotechnologically important yeasts.</title>
        <authorList>
            <consortium name="DOE Joint Genome Institute"/>
            <person name="Riley R."/>
            <person name="Haridas S."/>
            <person name="Wolfe K.H."/>
            <person name="Lopes M.R."/>
            <person name="Hittinger C.T."/>
            <person name="Goker M."/>
            <person name="Salamov A."/>
            <person name="Wisecaver J."/>
            <person name="Long T.M."/>
            <person name="Aerts A.L."/>
            <person name="Barry K."/>
            <person name="Choi C."/>
            <person name="Clum A."/>
            <person name="Coughlan A.Y."/>
            <person name="Deshpande S."/>
            <person name="Douglass A.P."/>
            <person name="Hanson S.J."/>
            <person name="Klenk H.-P."/>
            <person name="Labutti K."/>
            <person name="Lapidus A."/>
            <person name="Lindquist E."/>
            <person name="Lipzen A."/>
            <person name="Meier-Kolthoff J.P."/>
            <person name="Ohm R.A."/>
            <person name="Otillar R.P."/>
            <person name="Pangilinan J."/>
            <person name="Peng Y."/>
            <person name="Rokas A."/>
            <person name="Rosa C.A."/>
            <person name="Scheuner C."/>
            <person name="Sibirny A.A."/>
            <person name="Slot J.C."/>
            <person name="Stielow J.B."/>
            <person name="Sun H."/>
            <person name="Kurtzman C.P."/>
            <person name="Blackwell M."/>
            <person name="Jeffries T.W."/>
            <person name="Grigoriev I.V."/>
        </authorList>
    </citation>
    <scope>NUCLEOTIDE SEQUENCE [LARGE SCALE GENOMIC DNA]</scope>
    <source>
        <strain evidence="2">NRRL Y-17796</strain>
    </source>
</reference>
<gene>
    <name evidence="1" type="ORF">CANCADRAFT_4595</name>
</gene>